<comment type="caution">
    <text evidence="2">The sequence shown here is derived from an EMBL/GenBank/DDBJ whole genome shotgun (WGS) entry which is preliminary data.</text>
</comment>
<gene>
    <name evidence="2" type="ORF">ACFSBW_07575</name>
</gene>
<dbReference type="Pfam" id="PF12680">
    <property type="entry name" value="SnoaL_2"/>
    <property type="match status" value="1"/>
</dbReference>
<evidence type="ECO:0000259" key="1">
    <source>
        <dbReference type="Pfam" id="PF12680"/>
    </source>
</evidence>
<dbReference type="EMBL" id="JBHUDM010000002">
    <property type="protein sequence ID" value="MFD1641731.1"/>
    <property type="molecule type" value="Genomic_DNA"/>
</dbReference>
<dbReference type="Gene3D" id="3.10.450.50">
    <property type="match status" value="1"/>
</dbReference>
<proteinExistence type="predicted"/>
<evidence type="ECO:0000313" key="2">
    <source>
        <dbReference type="EMBL" id="MFD1641731.1"/>
    </source>
</evidence>
<keyword evidence="3" id="KW-1185">Reference proteome</keyword>
<dbReference type="AlphaFoldDB" id="A0ABD6D9V8"/>
<evidence type="ECO:0000313" key="3">
    <source>
        <dbReference type="Proteomes" id="UP001597052"/>
    </source>
</evidence>
<dbReference type="InterPro" id="IPR037401">
    <property type="entry name" value="SnoaL-like"/>
</dbReference>
<sequence length="107" mass="12339">MDQSTLVADYYRCLDDDEYETLRSILHPEFVQQRPDRSFESREAFVEFMQTGRPNTDTTHRVDTLLESAEGLAASGRLFDAAGSELFAFIDVFRFEEGRIRAVETFS</sequence>
<dbReference type="RefSeq" id="WP_256396670.1">
    <property type="nucleotide sequence ID" value="NZ_JANHDJ010000005.1"/>
</dbReference>
<organism evidence="2 3">
    <name type="scientific">Halohasta litorea</name>
    <dbReference type="NCBI Taxonomy" id="869891"/>
    <lineage>
        <taxon>Archaea</taxon>
        <taxon>Methanobacteriati</taxon>
        <taxon>Methanobacteriota</taxon>
        <taxon>Stenosarchaea group</taxon>
        <taxon>Halobacteria</taxon>
        <taxon>Halobacteriales</taxon>
        <taxon>Haloferacaceae</taxon>
        <taxon>Halohasta</taxon>
    </lineage>
</organism>
<feature type="domain" description="SnoaL-like" evidence="1">
    <location>
        <begin position="7"/>
        <end position="102"/>
    </location>
</feature>
<accession>A0ABD6D9V8</accession>
<dbReference type="SUPFAM" id="SSF54427">
    <property type="entry name" value="NTF2-like"/>
    <property type="match status" value="1"/>
</dbReference>
<name>A0ABD6D9V8_9EURY</name>
<reference evidence="2 3" key="1">
    <citation type="journal article" date="2019" name="Int. J. Syst. Evol. Microbiol.">
        <title>The Global Catalogue of Microorganisms (GCM) 10K type strain sequencing project: providing services to taxonomists for standard genome sequencing and annotation.</title>
        <authorList>
            <consortium name="The Broad Institute Genomics Platform"/>
            <consortium name="The Broad Institute Genome Sequencing Center for Infectious Disease"/>
            <person name="Wu L."/>
            <person name="Ma J."/>
        </authorList>
    </citation>
    <scope>NUCLEOTIDE SEQUENCE [LARGE SCALE GENOMIC DNA]</scope>
    <source>
        <strain evidence="2 3">CGMCC 1.10593</strain>
    </source>
</reference>
<dbReference type="InterPro" id="IPR032710">
    <property type="entry name" value="NTF2-like_dom_sf"/>
</dbReference>
<protein>
    <submittedName>
        <fullName evidence="2">Nuclear transport factor 2 family protein</fullName>
    </submittedName>
</protein>
<dbReference type="Proteomes" id="UP001597052">
    <property type="component" value="Unassembled WGS sequence"/>
</dbReference>